<organism evidence="1 2">
    <name type="scientific">Smittium culicis</name>
    <dbReference type="NCBI Taxonomy" id="133412"/>
    <lineage>
        <taxon>Eukaryota</taxon>
        <taxon>Fungi</taxon>
        <taxon>Fungi incertae sedis</taxon>
        <taxon>Zoopagomycota</taxon>
        <taxon>Kickxellomycotina</taxon>
        <taxon>Harpellomycetes</taxon>
        <taxon>Harpellales</taxon>
        <taxon>Legeriomycetaceae</taxon>
        <taxon>Smittium</taxon>
    </lineage>
</organism>
<protein>
    <submittedName>
        <fullName evidence="1">Uncharacterized protein</fullName>
    </submittedName>
</protein>
<gene>
    <name evidence="1" type="ORF">AYI69_g1113</name>
</gene>
<accession>A0A1R1YR58</accession>
<dbReference type="AlphaFoldDB" id="A0A1R1YR58"/>
<reference evidence="2" key="1">
    <citation type="submission" date="2017-01" db="EMBL/GenBank/DDBJ databases">
        <authorList>
            <person name="Wang Y."/>
            <person name="White M."/>
            <person name="Kvist S."/>
            <person name="Moncalvo J.-M."/>
        </authorList>
    </citation>
    <scope>NUCLEOTIDE SEQUENCE [LARGE SCALE GENOMIC DNA]</scope>
    <source>
        <strain evidence="2">ID-206-W2</strain>
    </source>
</reference>
<evidence type="ECO:0000313" key="1">
    <source>
        <dbReference type="EMBL" id="OMJ29388.1"/>
    </source>
</evidence>
<dbReference type="EMBL" id="LSSM01000296">
    <property type="protein sequence ID" value="OMJ29388.1"/>
    <property type="molecule type" value="Genomic_DNA"/>
</dbReference>
<evidence type="ECO:0000313" key="2">
    <source>
        <dbReference type="Proteomes" id="UP000187429"/>
    </source>
</evidence>
<proteinExistence type="predicted"/>
<dbReference type="Proteomes" id="UP000187429">
    <property type="component" value="Unassembled WGS sequence"/>
</dbReference>
<comment type="caution">
    <text evidence="1">The sequence shown here is derived from an EMBL/GenBank/DDBJ whole genome shotgun (WGS) entry which is preliminary data.</text>
</comment>
<sequence>MAGRPVQSTTIRPITVFTHFHQVSKTSSVLDARMWHQNGCVLVIYPDHRRIQGEVQYSHNLDPEQTRGTWILDKHGDIRDYFKKINRPPGNEHQFQGDVIENTVVQGQGFTTGSCKTISCSTENI</sequence>
<keyword evidence="2" id="KW-1185">Reference proteome</keyword>
<name>A0A1R1YR58_9FUNG</name>